<dbReference type="Pfam" id="PF21259">
    <property type="entry name" value="Rgg_C"/>
    <property type="match status" value="1"/>
</dbReference>
<dbReference type="InterPro" id="IPR053163">
    <property type="entry name" value="HTH-type_regulator_Rgg"/>
</dbReference>
<dbReference type="PANTHER" id="PTHR37038">
    <property type="entry name" value="TRANSCRIPTIONAL REGULATOR-RELATED"/>
    <property type="match status" value="1"/>
</dbReference>
<organism evidence="2 3">
    <name type="scientific">Streptococcus thermophilus</name>
    <dbReference type="NCBI Taxonomy" id="1308"/>
    <lineage>
        <taxon>Bacteria</taxon>
        <taxon>Bacillati</taxon>
        <taxon>Bacillota</taxon>
        <taxon>Bacilli</taxon>
        <taxon>Lactobacillales</taxon>
        <taxon>Streptococcaceae</taxon>
        <taxon>Streptococcus</taxon>
    </lineage>
</organism>
<dbReference type="InterPro" id="IPR010057">
    <property type="entry name" value="Transcription_activator_Rgg_C"/>
</dbReference>
<proteinExistence type="predicted"/>
<dbReference type="EMBL" id="LS483339">
    <property type="protein sequence ID" value="SQF23985.1"/>
    <property type="molecule type" value="Genomic_DNA"/>
</dbReference>
<dbReference type="NCBIfam" id="TIGR01716">
    <property type="entry name" value="RGG_Cterm"/>
    <property type="match status" value="1"/>
</dbReference>
<name>A0A2X3UGC6_STRTR</name>
<accession>A0A2X3UGC6</accession>
<dbReference type="AlphaFoldDB" id="A0A2X3UGC6"/>
<evidence type="ECO:0000313" key="2">
    <source>
        <dbReference type="EMBL" id="SQF23985.1"/>
    </source>
</evidence>
<reference evidence="2 3" key="1">
    <citation type="submission" date="2018-06" db="EMBL/GenBank/DDBJ databases">
        <authorList>
            <consortium name="Pathogen Informatics"/>
            <person name="Doyle S."/>
        </authorList>
    </citation>
    <scope>NUCLEOTIDE SEQUENCE [LARGE SCALE GENOMIC DNA]</scope>
    <source>
        <strain evidence="2 3">NCTC12958</strain>
    </source>
</reference>
<feature type="domain" description="HTH-type transcriptional regulator Rgg C-terminal" evidence="1">
    <location>
        <begin position="11"/>
        <end position="174"/>
    </location>
</feature>
<dbReference type="PANTHER" id="PTHR37038:SF12">
    <property type="entry name" value="TRANSCRIPTIONAL REGULATOR"/>
    <property type="match status" value="1"/>
</dbReference>
<dbReference type="Gene3D" id="1.25.40.400">
    <property type="match status" value="1"/>
</dbReference>
<evidence type="ECO:0000313" key="3">
    <source>
        <dbReference type="Proteomes" id="UP000249634"/>
    </source>
</evidence>
<dbReference type="Proteomes" id="UP000249634">
    <property type="component" value="Chromosome 1"/>
</dbReference>
<evidence type="ECO:0000259" key="1">
    <source>
        <dbReference type="Pfam" id="PF21259"/>
    </source>
</evidence>
<sequence>MVTYKGYESFDVYNRLNLLVIKVAIHSLDNSSLITDEDKEFLTNYLYEIEAWTEYELYIFGNTMSILSDSDLIFLGKAFEERSKLYSSLTSHKKSAEIAFLNLILILIARKEIYYVRYFMSKLEEILNYQDMFAITCLHVLKQVSDYLNGDVKSIEKIDNDINMIEKLGNPIAASFLRINLQQFLH</sequence>
<protein>
    <submittedName>
        <fullName evidence="2">Positive transcriptional regulator, MutR family</fullName>
    </submittedName>
</protein>
<gene>
    <name evidence="2" type="primary">rgg</name>
    <name evidence="2" type="ORF">NCTC12958_00149</name>
</gene>